<evidence type="ECO:0000256" key="1">
    <source>
        <dbReference type="PROSITE-ProRule" id="PRU00169"/>
    </source>
</evidence>
<dbReference type="CDD" id="cd17557">
    <property type="entry name" value="REC_Rcp-like"/>
    <property type="match status" value="1"/>
</dbReference>
<dbReference type="InterPro" id="IPR011006">
    <property type="entry name" value="CheY-like_superfamily"/>
</dbReference>
<sequence length="146" mass="16175">MNHSTVSFLLVDDDIVSIMSMKRTIKKLRLLNPVVVAGDGLEALDILRQTGDVPEIKHPFIVILDLNMPRMSGHAFMKEIRNDPALSDTIVFIMSTSDSAQDVEEAYRANVAGYILKDGKPNTFRDALELLGTYSEIVLLPKTNAS</sequence>
<gene>
    <name evidence="3" type="ORF">L0664_13415</name>
</gene>
<dbReference type="InterPro" id="IPR052893">
    <property type="entry name" value="TCS_response_regulator"/>
</dbReference>
<dbReference type="PANTHER" id="PTHR44520">
    <property type="entry name" value="RESPONSE REGULATOR RCP1-RELATED"/>
    <property type="match status" value="1"/>
</dbReference>
<accession>A0ABS9CY47</accession>
<comment type="caution">
    <text evidence="3">The sequence shown here is derived from an EMBL/GenBank/DDBJ whole genome shotgun (WGS) entry which is preliminary data.</text>
</comment>
<evidence type="ECO:0000313" key="4">
    <source>
        <dbReference type="Proteomes" id="UP001200557"/>
    </source>
</evidence>
<dbReference type="PROSITE" id="PS50110">
    <property type="entry name" value="RESPONSE_REGULATORY"/>
    <property type="match status" value="1"/>
</dbReference>
<keyword evidence="1" id="KW-0597">Phosphoprotein</keyword>
<dbReference type="Gene3D" id="3.40.50.2300">
    <property type="match status" value="1"/>
</dbReference>
<feature type="domain" description="Response regulatory" evidence="2">
    <location>
        <begin position="7"/>
        <end position="132"/>
    </location>
</feature>
<reference evidence="3 4" key="1">
    <citation type="submission" date="2022-01" db="EMBL/GenBank/DDBJ databases">
        <title>Octadecabacter sp. nov., isolated from a marine alga.</title>
        <authorList>
            <person name="Jin M.S."/>
            <person name="Kim H.M."/>
            <person name="Han D.M."/>
            <person name="Jung J.J."/>
            <person name="Jeon C.O."/>
        </authorList>
    </citation>
    <scope>NUCLEOTIDE SEQUENCE [LARGE SCALE GENOMIC DNA]</scope>
    <source>
        <strain evidence="3 4">G9-8</strain>
    </source>
</reference>
<keyword evidence="4" id="KW-1185">Reference proteome</keyword>
<feature type="modified residue" description="4-aspartylphosphate" evidence="1">
    <location>
        <position position="65"/>
    </location>
</feature>
<evidence type="ECO:0000313" key="3">
    <source>
        <dbReference type="EMBL" id="MCF2872068.1"/>
    </source>
</evidence>
<protein>
    <submittedName>
        <fullName evidence="3">Response regulator</fullName>
    </submittedName>
</protein>
<proteinExistence type="predicted"/>
<name>A0ABS9CY47_9RHOB</name>
<dbReference type="InterPro" id="IPR001789">
    <property type="entry name" value="Sig_transdc_resp-reg_receiver"/>
</dbReference>
<dbReference type="SMART" id="SM00448">
    <property type="entry name" value="REC"/>
    <property type="match status" value="1"/>
</dbReference>
<dbReference type="RefSeq" id="WP_235226394.1">
    <property type="nucleotide sequence ID" value="NZ_JAKGAQ010000003.1"/>
</dbReference>
<organism evidence="3 4">
    <name type="scientific">Octadecabacter dasysiphoniae</name>
    <dbReference type="NCBI Taxonomy" id="2909341"/>
    <lineage>
        <taxon>Bacteria</taxon>
        <taxon>Pseudomonadati</taxon>
        <taxon>Pseudomonadota</taxon>
        <taxon>Alphaproteobacteria</taxon>
        <taxon>Rhodobacterales</taxon>
        <taxon>Roseobacteraceae</taxon>
        <taxon>Octadecabacter</taxon>
    </lineage>
</organism>
<dbReference type="PANTHER" id="PTHR44520:SF2">
    <property type="entry name" value="RESPONSE REGULATOR RCP1"/>
    <property type="match status" value="1"/>
</dbReference>
<evidence type="ECO:0000259" key="2">
    <source>
        <dbReference type="PROSITE" id="PS50110"/>
    </source>
</evidence>
<dbReference type="Proteomes" id="UP001200557">
    <property type="component" value="Unassembled WGS sequence"/>
</dbReference>
<dbReference type="EMBL" id="JAKGAQ010000003">
    <property type="protein sequence ID" value="MCF2872068.1"/>
    <property type="molecule type" value="Genomic_DNA"/>
</dbReference>
<dbReference type="Pfam" id="PF00072">
    <property type="entry name" value="Response_reg"/>
    <property type="match status" value="1"/>
</dbReference>
<dbReference type="SUPFAM" id="SSF52172">
    <property type="entry name" value="CheY-like"/>
    <property type="match status" value="1"/>
</dbReference>